<accession>A0A4U2Y2I6</accession>
<evidence type="ECO:0000313" key="1">
    <source>
        <dbReference type="EMBL" id="TKI53331.1"/>
    </source>
</evidence>
<dbReference type="EMBL" id="SZPU01000119">
    <property type="protein sequence ID" value="TKI53331.1"/>
    <property type="molecule type" value="Genomic_DNA"/>
</dbReference>
<evidence type="ECO:0000313" key="2">
    <source>
        <dbReference type="Proteomes" id="UP000308744"/>
    </source>
</evidence>
<name>A0A4U2Y2I6_9BACI</name>
<organism evidence="1 2">
    <name type="scientific">Lysinibacillus mangiferihumi</name>
    <dbReference type="NCBI Taxonomy" id="1130819"/>
    <lineage>
        <taxon>Bacteria</taxon>
        <taxon>Bacillati</taxon>
        <taxon>Bacillota</taxon>
        <taxon>Bacilli</taxon>
        <taxon>Bacillales</taxon>
        <taxon>Bacillaceae</taxon>
        <taxon>Lysinibacillus</taxon>
    </lineage>
</organism>
<gene>
    <name evidence="1" type="ORF">FC756_24565</name>
</gene>
<dbReference type="AlphaFoldDB" id="A0A4U2Y2I6"/>
<reference evidence="1 2" key="1">
    <citation type="submission" date="2019-04" db="EMBL/GenBank/DDBJ databases">
        <title>Lysinibacillus genome sequencing.</title>
        <authorList>
            <person name="Dunlap C."/>
        </authorList>
    </citation>
    <scope>NUCLEOTIDE SEQUENCE [LARGE SCALE GENOMIC DNA]</scope>
    <source>
        <strain evidence="1 2">CCTCC AB 2010389</strain>
    </source>
</reference>
<sequence length="116" mass="13290">MSFKALNQNYSTVYTLDEWERNLIHVTPYCPVCGVVTEKAAGSTLRKTHFAHSIQNTDCPTINDNRRKYLLLSPVGLDTENGRDLINWTKLTCGTCIRNVRKFSKDVLSFKSFRIC</sequence>
<dbReference type="Proteomes" id="UP000308744">
    <property type="component" value="Unassembled WGS sequence"/>
</dbReference>
<protein>
    <submittedName>
        <fullName evidence="1">Uncharacterized protein</fullName>
    </submittedName>
</protein>
<dbReference type="RefSeq" id="WP_107897850.1">
    <property type="nucleotide sequence ID" value="NZ_PYWM01000066.1"/>
</dbReference>
<proteinExistence type="predicted"/>
<comment type="caution">
    <text evidence="1">The sequence shown here is derived from an EMBL/GenBank/DDBJ whole genome shotgun (WGS) entry which is preliminary data.</text>
</comment>
<keyword evidence="2" id="KW-1185">Reference proteome</keyword>